<dbReference type="AlphaFoldDB" id="A0A8T0GLE1"/>
<name>A0A8T0GLE1_CERPU</name>
<dbReference type="Proteomes" id="UP000822688">
    <property type="component" value="Chromosome 10"/>
</dbReference>
<keyword evidence="2" id="KW-1185">Reference proteome</keyword>
<reference evidence="1" key="1">
    <citation type="submission" date="2020-06" db="EMBL/GenBank/DDBJ databases">
        <title>WGS assembly of Ceratodon purpureus strain R40.</title>
        <authorList>
            <person name="Carey S.B."/>
            <person name="Jenkins J."/>
            <person name="Shu S."/>
            <person name="Lovell J.T."/>
            <person name="Sreedasyam A."/>
            <person name="Maumus F."/>
            <person name="Tiley G.P."/>
            <person name="Fernandez-Pozo N."/>
            <person name="Barry K."/>
            <person name="Chen C."/>
            <person name="Wang M."/>
            <person name="Lipzen A."/>
            <person name="Daum C."/>
            <person name="Saski C.A."/>
            <person name="Payton A.C."/>
            <person name="Mcbreen J.C."/>
            <person name="Conrad R.E."/>
            <person name="Kollar L.M."/>
            <person name="Olsson S."/>
            <person name="Huttunen S."/>
            <person name="Landis J.B."/>
            <person name="Wickett N.J."/>
            <person name="Johnson M.G."/>
            <person name="Rensing S.A."/>
            <person name="Grimwood J."/>
            <person name="Schmutz J."/>
            <person name="Mcdaniel S.F."/>
        </authorList>
    </citation>
    <scope>NUCLEOTIDE SEQUENCE</scope>
    <source>
        <strain evidence="1">R40</strain>
    </source>
</reference>
<sequence>MKLHSMQFNTGYLHEFFLTVLLTVLEFFSSFSDFSFRVFDCEKKLLYHENYQIQLRRGIHTAGTSVKDSLVIHYIDNKDKTSTSGIHFCKHASYCCDQQCEGSWEQDPDHPSFRSINW</sequence>
<evidence type="ECO:0000313" key="2">
    <source>
        <dbReference type="Proteomes" id="UP000822688"/>
    </source>
</evidence>
<gene>
    <name evidence="1" type="ORF">KC19_10G174400</name>
</gene>
<comment type="caution">
    <text evidence="1">The sequence shown here is derived from an EMBL/GenBank/DDBJ whole genome shotgun (WGS) entry which is preliminary data.</text>
</comment>
<organism evidence="1 2">
    <name type="scientific">Ceratodon purpureus</name>
    <name type="common">Fire moss</name>
    <name type="synonym">Dicranum purpureum</name>
    <dbReference type="NCBI Taxonomy" id="3225"/>
    <lineage>
        <taxon>Eukaryota</taxon>
        <taxon>Viridiplantae</taxon>
        <taxon>Streptophyta</taxon>
        <taxon>Embryophyta</taxon>
        <taxon>Bryophyta</taxon>
        <taxon>Bryophytina</taxon>
        <taxon>Bryopsida</taxon>
        <taxon>Dicranidae</taxon>
        <taxon>Pseudoditrichales</taxon>
        <taxon>Ditrichaceae</taxon>
        <taxon>Ceratodon</taxon>
    </lineage>
</organism>
<dbReference type="EMBL" id="CM026431">
    <property type="protein sequence ID" value="KAG0560356.1"/>
    <property type="molecule type" value="Genomic_DNA"/>
</dbReference>
<evidence type="ECO:0000313" key="1">
    <source>
        <dbReference type="EMBL" id="KAG0560356.1"/>
    </source>
</evidence>
<protein>
    <submittedName>
        <fullName evidence="1">Uncharacterized protein</fullName>
    </submittedName>
</protein>
<proteinExistence type="predicted"/>
<accession>A0A8T0GLE1</accession>